<comment type="caution">
    <text evidence="2">The sequence shown here is derived from an EMBL/GenBank/DDBJ whole genome shotgun (WGS) entry which is preliminary data.</text>
</comment>
<feature type="region of interest" description="Disordered" evidence="1">
    <location>
        <begin position="1"/>
        <end position="102"/>
    </location>
</feature>
<evidence type="ECO:0000256" key="1">
    <source>
        <dbReference type="SAM" id="MobiDB-lite"/>
    </source>
</evidence>
<evidence type="ECO:0000313" key="3">
    <source>
        <dbReference type="Proteomes" id="UP001519460"/>
    </source>
</evidence>
<accession>A0ABD0JQF0</accession>
<keyword evidence="3" id="KW-1185">Reference proteome</keyword>
<dbReference type="Proteomes" id="UP001519460">
    <property type="component" value="Unassembled WGS sequence"/>
</dbReference>
<reference evidence="2 3" key="1">
    <citation type="journal article" date="2023" name="Sci. Data">
        <title>Genome assembly of the Korean intertidal mud-creeper Batillaria attramentaria.</title>
        <authorList>
            <person name="Patra A.K."/>
            <person name="Ho P.T."/>
            <person name="Jun S."/>
            <person name="Lee S.J."/>
            <person name="Kim Y."/>
            <person name="Won Y.J."/>
        </authorList>
    </citation>
    <scope>NUCLEOTIDE SEQUENCE [LARGE SCALE GENOMIC DNA]</scope>
    <source>
        <strain evidence="2">Wonlab-2016</strain>
    </source>
</reference>
<dbReference type="AlphaFoldDB" id="A0ABD0JQF0"/>
<proteinExistence type="predicted"/>
<sequence length="102" mass="10829">MDHNAASKQVHNETKSYAELWTEDGVSSRSRDSEGPSNRDHFQLMDTHSPRSSGFQDVDEDPIPSASSHNPPPGLELPAGHGAALDPPAATTVPPASVKTMA</sequence>
<protein>
    <submittedName>
        <fullName evidence="2">Uncharacterized protein</fullName>
    </submittedName>
</protein>
<gene>
    <name evidence="2" type="ORF">BaRGS_00031834</name>
</gene>
<feature type="compositionally biased region" description="Basic and acidic residues" evidence="1">
    <location>
        <begin position="29"/>
        <end position="43"/>
    </location>
</feature>
<organism evidence="2 3">
    <name type="scientific">Batillaria attramentaria</name>
    <dbReference type="NCBI Taxonomy" id="370345"/>
    <lineage>
        <taxon>Eukaryota</taxon>
        <taxon>Metazoa</taxon>
        <taxon>Spiralia</taxon>
        <taxon>Lophotrochozoa</taxon>
        <taxon>Mollusca</taxon>
        <taxon>Gastropoda</taxon>
        <taxon>Caenogastropoda</taxon>
        <taxon>Sorbeoconcha</taxon>
        <taxon>Cerithioidea</taxon>
        <taxon>Batillariidae</taxon>
        <taxon>Batillaria</taxon>
    </lineage>
</organism>
<feature type="compositionally biased region" description="Basic and acidic residues" evidence="1">
    <location>
        <begin position="1"/>
        <end position="16"/>
    </location>
</feature>
<dbReference type="EMBL" id="JACVVK020000362">
    <property type="protein sequence ID" value="KAK7476895.1"/>
    <property type="molecule type" value="Genomic_DNA"/>
</dbReference>
<feature type="compositionally biased region" description="Low complexity" evidence="1">
    <location>
        <begin position="83"/>
        <end position="96"/>
    </location>
</feature>
<evidence type="ECO:0000313" key="2">
    <source>
        <dbReference type="EMBL" id="KAK7476895.1"/>
    </source>
</evidence>
<name>A0ABD0JQF0_9CAEN</name>